<evidence type="ECO:0000256" key="3">
    <source>
        <dbReference type="ARBA" id="ARBA00023235"/>
    </source>
</evidence>
<evidence type="ECO:0000313" key="9">
    <source>
        <dbReference type="Proteomes" id="UP001611548"/>
    </source>
</evidence>
<dbReference type="EC" id="5.2.1.8" evidence="5"/>
<keyword evidence="9" id="KW-1185">Reference proteome</keyword>
<dbReference type="InterPro" id="IPR046357">
    <property type="entry name" value="PPIase_dom_sf"/>
</dbReference>
<dbReference type="InterPro" id="IPR001179">
    <property type="entry name" value="PPIase_FKBP_dom"/>
</dbReference>
<evidence type="ECO:0000259" key="7">
    <source>
        <dbReference type="PROSITE" id="PS50059"/>
    </source>
</evidence>
<dbReference type="SUPFAM" id="SSF54534">
    <property type="entry name" value="FKBP-like"/>
    <property type="match status" value="2"/>
</dbReference>
<dbReference type="Proteomes" id="UP001611548">
    <property type="component" value="Unassembled WGS sequence"/>
</dbReference>
<feature type="compositionally biased region" description="Basic and acidic residues" evidence="6">
    <location>
        <begin position="155"/>
        <end position="164"/>
    </location>
</feature>
<evidence type="ECO:0000256" key="2">
    <source>
        <dbReference type="ARBA" id="ARBA00023110"/>
    </source>
</evidence>
<comment type="catalytic activity">
    <reaction evidence="1 4 5">
        <text>[protein]-peptidylproline (omega=180) = [protein]-peptidylproline (omega=0)</text>
        <dbReference type="Rhea" id="RHEA:16237"/>
        <dbReference type="Rhea" id="RHEA-COMP:10747"/>
        <dbReference type="Rhea" id="RHEA-COMP:10748"/>
        <dbReference type="ChEBI" id="CHEBI:83833"/>
        <dbReference type="ChEBI" id="CHEBI:83834"/>
        <dbReference type="EC" id="5.2.1.8"/>
    </reaction>
</comment>
<comment type="similarity">
    <text evidence="5">Belongs to the FKBP-type PPIase family.</text>
</comment>
<dbReference type="GO" id="GO:0003755">
    <property type="term" value="F:peptidyl-prolyl cis-trans isomerase activity"/>
    <property type="evidence" value="ECO:0007669"/>
    <property type="project" value="UniProtKB-EC"/>
</dbReference>
<comment type="caution">
    <text evidence="8">The sequence shown here is derived from an EMBL/GenBank/DDBJ whole genome shotgun (WGS) entry which is preliminary data.</text>
</comment>
<name>A0ABW7USJ9_9ACTN</name>
<dbReference type="EMBL" id="JBIRWE010000003">
    <property type="protein sequence ID" value="MFI1964319.1"/>
    <property type="molecule type" value="Genomic_DNA"/>
</dbReference>
<dbReference type="Pfam" id="PF00254">
    <property type="entry name" value="FKBP_C"/>
    <property type="match status" value="1"/>
</dbReference>
<dbReference type="Gene3D" id="3.10.50.40">
    <property type="match status" value="2"/>
</dbReference>
<reference evidence="8 9" key="1">
    <citation type="submission" date="2024-10" db="EMBL/GenBank/DDBJ databases">
        <title>The Natural Products Discovery Center: Release of the First 8490 Sequenced Strains for Exploring Actinobacteria Biosynthetic Diversity.</title>
        <authorList>
            <person name="Kalkreuter E."/>
            <person name="Kautsar S.A."/>
            <person name="Yang D."/>
            <person name="Bader C.D."/>
            <person name="Teijaro C.N."/>
            <person name="Fluegel L."/>
            <person name="Davis C.M."/>
            <person name="Simpson J.R."/>
            <person name="Lauterbach L."/>
            <person name="Steele A.D."/>
            <person name="Gui C."/>
            <person name="Meng S."/>
            <person name="Li G."/>
            <person name="Viehrig K."/>
            <person name="Ye F."/>
            <person name="Su P."/>
            <person name="Kiefer A.F."/>
            <person name="Nichols A."/>
            <person name="Cepeda A.J."/>
            <person name="Yan W."/>
            <person name="Fan B."/>
            <person name="Jiang Y."/>
            <person name="Adhikari A."/>
            <person name="Zheng C.-J."/>
            <person name="Schuster L."/>
            <person name="Cowan T.M."/>
            <person name="Smanski M.J."/>
            <person name="Chevrette M.G."/>
            <person name="De Carvalho L.P.S."/>
            <person name="Shen B."/>
        </authorList>
    </citation>
    <scope>NUCLEOTIDE SEQUENCE [LARGE SCALE GENOMIC DNA]</scope>
    <source>
        <strain evidence="8 9">NPDC020327</strain>
    </source>
</reference>
<organism evidence="8 9">
    <name type="scientific">Streptomyces pathocidini</name>
    <dbReference type="NCBI Taxonomy" id="1650571"/>
    <lineage>
        <taxon>Bacteria</taxon>
        <taxon>Bacillati</taxon>
        <taxon>Actinomycetota</taxon>
        <taxon>Actinomycetes</taxon>
        <taxon>Kitasatosporales</taxon>
        <taxon>Streptomycetaceae</taxon>
        <taxon>Streptomyces</taxon>
    </lineage>
</organism>
<protein>
    <recommendedName>
        <fullName evidence="5">Peptidyl-prolyl cis-trans isomerase</fullName>
        <ecNumber evidence="5">5.2.1.8</ecNumber>
    </recommendedName>
</protein>
<evidence type="ECO:0000313" key="8">
    <source>
        <dbReference type="EMBL" id="MFI1964319.1"/>
    </source>
</evidence>
<feature type="domain" description="PPIase FKBP-type" evidence="7">
    <location>
        <begin position="58"/>
        <end position="149"/>
    </location>
</feature>
<feature type="region of interest" description="Disordered" evidence="6">
    <location>
        <begin position="155"/>
        <end position="186"/>
    </location>
</feature>
<evidence type="ECO:0000256" key="5">
    <source>
        <dbReference type="RuleBase" id="RU003915"/>
    </source>
</evidence>
<proteinExistence type="inferred from homology"/>
<evidence type="ECO:0000256" key="1">
    <source>
        <dbReference type="ARBA" id="ARBA00000971"/>
    </source>
</evidence>
<accession>A0ABW7USJ9</accession>
<keyword evidence="2 4" id="KW-0697">Rotamase</keyword>
<evidence type="ECO:0000256" key="6">
    <source>
        <dbReference type="SAM" id="MobiDB-lite"/>
    </source>
</evidence>
<sequence length="296" mass="31206">MLVSVVLAGCGAGGTDAADVRVTGKFGERPVVQPQGEQPKKPQVDMVSTGSGRVVKQGEIVIADIEIRVWKGNREYLSTYSGAGHPNSVIMDGTHVSRTWDQALVGKKIGSRVVLSSPASEGFGPSHLPPSGTTQKDALIVVFDILGSYNPDVAADGKKTKDASEQDTSLPTVSVDSSGIPRIKFPDGPAVKSATARTLLEGEGRKVTAGDTVIVQFIHQEWKAENPDQTSYQPHAPRAFDLDGEGVPESWKKFVVGASVGSRLVIAEPGNPSNADDPGGAFVIDIVDVVRKADQK</sequence>
<feature type="compositionally biased region" description="Polar residues" evidence="6">
    <location>
        <begin position="166"/>
        <end position="177"/>
    </location>
</feature>
<dbReference type="RefSeq" id="WP_157859200.1">
    <property type="nucleotide sequence ID" value="NZ_JBIRWE010000003.1"/>
</dbReference>
<keyword evidence="3 4" id="KW-0413">Isomerase</keyword>
<gene>
    <name evidence="8" type="ORF">ACH429_09380</name>
</gene>
<dbReference type="PROSITE" id="PS50059">
    <property type="entry name" value="FKBP_PPIASE"/>
    <property type="match status" value="1"/>
</dbReference>
<evidence type="ECO:0000256" key="4">
    <source>
        <dbReference type="PROSITE-ProRule" id="PRU00277"/>
    </source>
</evidence>